<dbReference type="EMBL" id="JAFDVH010000022">
    <property type="protein sequence ID" value="KAG7456935.1"/>
    <property type="molecule type" value="Genomic_DNA"/>
</dbReference>
<comment type="caution">
    <text evidence="1">The sequence shown here is derived from an EMBL/GenBank/DDBJ whole genome shotgun (WGS) entry which is preliminary data.</text>
</comment>
<proteinExistence type="predicted"/>
<dbReference type="Proteomes" id="UP001046870">
    <property type="component" value="Chromosome 22"/>
</dbReference>
<evidence type="ECO:0000313" key="2">
    <source>
        <dbReference type="Proteomes" id="UP001046870"/>
    </source>
</evidence>
<gene>
    <name evidence="1" type="ORF">MATL_G00241160</name>
</gene>
<keyword evidence="2" id="KW-1185">Reference proteome</keyword>
<sequence length="79" mass="9064">MSFLLLHAHIKKKQPRQRSQTLQLGSGKRRLAAAKLHYRLHSPEDKQTVDFSTVKSTSLESQHALSQHMDLTTNFPRLS</sequence>
<dbReference type="AlphaFoldDB" id="A0A9D3PEU7"/>
<name>A0A9D3PEU7_MEGAT</name>
<reference evidence="1" key="1">
    <citation type="submission" date="2021-01" db="EMBL/GenBank/DDBJ databases">
        <authorList>
            <person name="Zahm M."/>
            <person name="Roques C."/>
            <person name="Cabau C."/>
            <person name="Klopp C."/>
            <person name="Donnadieu C."/>
            <person name="Jouanno E."/>
            <person name="Lampietro C."/>
            <person name="Louis A."/>
            <person name="Herpin A."/>
            <person name="Echchiki A."/>
            <person name="Berthelot C."/>
            <person name="Parey E."/>
            <person name="Roest-Crollius H."/>
            <person name="Braasch I."/>
            <person name="Postlethwait J."/>
            <person name="Bobe J."/>
            <person name="Montfort J."/>
            <person name="Bouchez O."/>
            <person name="Begum T."/>
            <person name="Mejri S."/>
            <person name="Adams A."/>
            <person name="Chen W.-J."/>
            <person name="Guiguen Y."/>
        </authorList>
    </citation>
    <scope>NUCLEOTIDE SEQUENCE</scope>
    <source>
        <strain evidence="1">YG-15Mar2019-1</strain>
        <tissue evidence="1">Brain</tissue>
    </source>
</reference>
<evidence type="ECO:0000313" key="1">
    <source>
        <dbReference type="EMBL" id="KAG7456935.1"/>
    </source>
</evidence>
<protein>
    <submittedName>
        <fullName evidence="1">Uncharacterized protein</fullName>
    </submittedName>
</protein>
<organism evidence="1 2">
    <name type="scientific">Megalops atlanticus</name>
    <name type="common">Tarpon</name>
    <name type="synonym">Clupea gigantea</name>
    <dbReference type="NCBI Taxonomy" id="7932"/>
    <lineage>
        <taxon>Eukaryota</taxon>
        <taxon>Metazoa</taxon>
        <taxon>Chordata</taxon>
        <taxon>Craniata</taxon>
        <taxon>Vertebrata</taxon>
        <taxon>Euteleostomi</taxon>
        <taxon>Actinopterygii</taxon>
        <taxon>Neopterygii</taxon>
        <taxon>Teleostei</taxon>
        <taxon>Elopiformes</taxon>
        <taxon>Megalopidae</taxon>
        <taxon>Megalops</taxon>
    </lineage>
</organism>
<accession>A0A9D3PEU7</accession>